<evidence type="ECO:0000259" key="2">
    <source>
        <dbReference type="Pfam" id="PF04773"/>
    </source>
</evidence>
<dbReference type="InterPro" id="IPR006860">
    <property type="entry name" value="FecR"/>
</dbReference>
<gene>
    <name evidence="4" type="ORF">PbJCM13498_32970</name>
</gene>
<dbReference type="InterPro" id="IPR012373">
    <property type="entry name" value="Ferrdict_sens_TM"/>
</dbReference>
<sequence length="289" mass="33265">MKKNLPYNDNRIHEEPLDQYPEIGYPYSRSKEDVWNALSQKMTDRTGQSTPVRRLHPYRMAAAAVIIVLLATTSFLRFYTNKVIAPAGQHIVALLPDSSTVNLNAGSTLTYHPYWWKVARSVKLDGEGFFQVQKGKQFDVISKYGEVTVLGTSFNIYARGDDYKVTCFTGKVRVESIVTRENIILRPDEHAYLEKNGNLKVVPHYDVKQSNAWMHDMFIFTGTPINLVFQEIERQYNVQIKAKGNIDYTYTGNFTRNMPVIEVLQYVCEPFGLTFVKQSKNVYQIEQSH</sequence>
<feature type="domain" description="FecR protein" evidence="2">
    <location>
        <begin position="85"/>
        <end position="173"/>
    </location>
</feature>
<accession>A0A5M4B2X6</accession>
<protein>
    <recommendedName>
        <fullName evidence="6">Anti-sigma factor</fullName>
    </recommendedName>
</protein>
<dbReference type="PIRSF" id="PIRSF018266">
    <property type="entry name" value="FecR"/>
    <property type="match status" value="1"/>
</dbReference>
<evidence type="ECO:0000256" key="1">
    <source>
        <dbReference type="SAM" id="Phobius"/>
    </source>
</evidence>
<dbReference type="PANTHER" id="PTHR30273:SF2">
    <property type="entry name" value="PROTEIN FECR"/>
    <property type="match status" value="1"/>
</dbReference>
<dbReference type="Gene3D" id="3.55.50.30">
    <property type="match status" value="1"/>
</dbReference>
<keyword evidence="1" id="KW-1133">Transmembrane helix</keyword>
<dbReference type="Gene3D" id="2.60.120.1440">
    <property type="match status" value="1"/>
</dbReference>
<evidence type="ECO:0008006" key="6">
    <source>
        <dbReference type="Google" id="ProtNLM"/>
    </source>
</evidence>
<keyword evidence="5" id="KW-1185">Reference proteome</keyword>
<evidence type="ECO:0000313" key="4">
    <source>
        <dbReference type="EMBL" id="GET34434.1"/>
    </source>
</evidence>
<dbReference type="Pfam" id="PF04773">
    <property type="entry name" value="FecR"/>
    <property type="match status" value="1"/>
</dbReference>
<organism evidence="4 5">
    <name type="scientific">Prolixibacter bellariivorans</name>
    <dbReference type="NCBI Taxonomy" id="314319"/>
    <lineage>
        <taxon>Bacteria</taxon>
        <taxon>Pseudomonadati</taxon>
        <taxon>Bacteroidota</taxon>
        <taxon>Bacteroidia</taxon>
        <taxon>Marinilabiliales</taxon>
        <taxon>Prolixibacteraceae</taxon>
        <taxon>Prolixibacter</taxon>
    </lineage>
</organism>
<dbReference type="EMBL" id="BLAX01000001">
    <property type="protein sequence ID" value="GET34434.1"/>
    <property type="molecule type" value="Genomic_DNA"/>
</dbReference>
<feature type="domain" description="Protein FecR C-terminal" evidence="3">
    <location>
        <begin position="218"/>
        <end position="283"/>
    </location>
</feature>
<feature type="transmembrane region" description="Helical" evidence="1">
    <location>
        <begin position="60"/>
        <end position="79"/>
    </location>
</feature>
<dbReference type="RefSeq" id="WP_025864754.1">
    <property type="nucleotide sequence ID" value="NZ_BLAX01000001.1"/>
</dbReference>
<dbReference type="PANTHER" id="PTHR30273">
    <property type="entry name" value="PERIPLASMIC SIGNAL SENSOR AND SIGMA FACTOR ACTIVATOR FECR-RELATED"/>
    <property type="match status" value="1"/>
</dbReference>
<keyword evidence="1" id="KW-0812">Transmembrane</keyword>
<evidence type="ECO:0000313" key="5">
    <source>
        <dbReference type="Proteomes" id="UP000391834"/>
    </source>
</evidence>
<name>A0A5M4B2X6_9BACT</name>
<dbReference type="Pfam" id="PF16344">
    <property type="entry name" value="FecR_C"/>
    <property type="match status" value="1"/>
</dbReference>
<dbReference type="InterPro" id="IPR032508">
    <property type="entry name" value="FecR_C"/>
</dbReference>
<dbReference type="AlphaFoldDB" id="A0A5M4B2X6"/>
<proteinExistence type="predicted"/>
<evidence type="ECO:0000259" key="3">
    <source>
        <dbReference type="Pfam" id="PF16344"/>
    </source>
</evidence>
<comment type="caution">
    <text evidence="4">The sequence shown here is derived from an EMBL/GenBank/DDBJ whole genome shotgun (WGS) entry which is preliminary data.</text>
</comment>
<keyword evidence="1" id="KW-0472">Membrane</keyword>
<reference evidence="4 5" key="1">
    <citation type="submission" date="2019-10" db="EMBL/GenBank/DDBJ databases">
        <title>Prolixibacter strains distinguished by the presence of nitrate reductase genes were adept at nitrate-dependent anaerobic corrosion of metallic iron and carbon steel.</title>
        <authorList>
            <person name="Iino T."/>
            <person name="Shono N."/>
            <person name="Ito K."/>
            <person name="Nakamura R."/>
            <person name="Sueoka K."/>
            <person name="Harayama S."/>
            <person name="Ohkuma M."/>
        </authorList>
    </citation>
    <scope>NUCLEOTIDE SEQUENCE [LARGE SCALE GENOMIC DNA]</scope>
    <source>
        <strain evidence="4 5">JCM 13498</strain>
    </source>
</reference>
<dbReference type="Proteomes" id="UP000391834">
    <property type="component" value="Unassembled WGS sequence"/>
</dbReference>
<dbReference type="OrthoDB" id="1096949at2"/>
<dbReference type="GO" id="GO:0016989">
    <property type="term" value="F:sigma factor antagonist activity"/>
    <property type="evidence" value="ECO:0007669"/>
    <property type="project" value="TreeGrafter"/>
</dbReference>